<feature type="transmembrane region" description="Helical" evidence="6">
    <location>
        <begin position="177"/>
        <end position="199"/>
    </location>
</feature>
<sequence>MIVEFLIFGLVGIVTGTMAGLFGVGGGLIIVPVMHFILTSNGLAESLAIPLSIGTALACIIVTSSSAAYSHYKKDSLSIKRFSQLTVGILIGAGFGSSFVISVDSEILKTMLAIFVSIMAARLFINIKMPKASKEPNFLFFNISGGVIGYLSSIFGIGGGIFSVPLLKISGMEMKKAVGTGAACAFPIAVLSSTSYLLLGLNIEGLPDYTIGFIYLPGVFGIVIFSFFFAKVGAQLAHKLNDKFLQFIFAAHLVPVAIYWFLK</sequence>
<feature type="transmembrane region" description="Helical" evidence="6">
    <location>
        <begin position="82"/>
        <end position="101"/>
    </location>
</feature>
<keyword evidence="3 6" id="KW-0812">Transmembrane</keyword>
<evidence type="ECO:0000256" key="3">
    <source>
        <dbReference type="ARBA" id="ARBA00022692"/>
    </source>
</evidence>
<evidence type="ECO:0000256" key="1">
    <source>
        <dbReference type="ARBA" id="ARBA00004141"/>
    </source>
</evidence>
<reference evidence="7 8" key="1">
    <citation type="submission" date="2019-02" db="EMBL/GenBank/DDBJ databases">
        <title>Prokaryotic population dynamics and viral predation in marine succession experiment using metagenomics: the confinement effect.</title>
        <authorList>
            <person name="Haro-Moreno J.M."/>
            <person name="Rodriguez-Valera F."/>
            <person name="Lopez-Perez M."/>
        </authorList>
    </citation>
    <scope>NUCLEOTIDE SEQUENCE [LARGE SCALE GENOMIC DNA]</scope>
    <source>
        <strain evidence="7">MED-G166</strain>
    </source>
</reference>
<evidence type="ECO:0000313" key="7">
    <source>
        <dbReference type="EMBL" id="RZO23832.1"/>
    </source>
</evidence>
<dbReference type="EMBL" id="SHBL01000023">
    <property type="protein sequence ID" value="RZO23832.1"/>
    <property type="molecule type" value="Genomic_DNA"/>
</dbReference>
<dbReference type="InterPro" id="IPR002781">
    <property type="entry name" value="TM_pro_TauE-like"/>
</dbReference>
<evidence type="ECO:0000313" key="8">
    <source>
        <dbReference type="Proteomes" id="UP000320146"/>
    </source>
</evidence>
<keyword evidence="5 6" id="KW-0472">Membrane</keyword>
<evidence type="ECO:0000256" key="6">
    <source>
        <dbReference type="RuleBase" id="RU363041"/>
    </source>
</evidence>
<keyword evidence="6" id="KW-1003">Cell membrane</keyword>
<dbReference type="PANTHER" id="PTHR43483">
    <property type="entry name" value="MEMBRANE TRANSPORTER PROTEIN HI_0806-RELATED"/>
    <property type="match status" value="1"/>
</dbReference>
<feature type="transmembrane region" description="Helical" evidence="6">
    <location>
        <begin position="107"/>
        <end position="125"/>
    </location>
</feature>
<evidence type="ECO:0000256" key="2">
    <source>
        <dbReference type="ARBA" id="ARBA00009142"/>
    </source>
</evidence>
<evidence type="ECO:0000256" key="5">
    <source>
        <dbReference type="ARBA" id="ARBA00023136"/>
    </source>
</evidence>
<comment type="similarity">
    <text evidence="2 6">Belongs to the 4-toluene sulfonate uptake permease (TSUP) (TC 2.A.102) family.</text>
</comment>
<feature type="transmembrane region" description="Helical" evidence="6">
    <location>
        <begin position="7"/>
        <end position="35"/>
    </location>
</feature>
<feature type="transmembrane region" description="Helical" evidence="6">
    <location>
        <begin position="211"/>
        <end position="232"/>
    </location>
</feature>
<keyword evidence="4 6" id="KW-1133">Transmembrane helix</keyword>
<protein>
    <recommendedName>
        <fullName evidence="6">Probable membrane transporter protein</fullName>
    </recommendedName>
</protein>
<dbReference type="PANTHER" id="PTHR43483:SF3">
    <property type="entry name" value="MEMBRANE TRANSPORTER PROTEIN HI_0806-RELATED"/>
    <property type="match status" value="1"/>
</dbReference>
<feature type="transmembrane region" description="Helical" evidence="6">
    <location>
        <begin position="244"/>
        <end position="262"/>
    </location>
</feature>
<gene>
    <name evidence="7" type="ORF">EVA99_03075</name>
</gene>
<proteinExistence type="inferred from homology"/>
<dbReference type="Proteomes" id="UP000320146">
    <property type="component" value="Unassembled WGS sequence"/>
</dbReference>
<dbReference type="AlphaFoldDB" id="A0A520MRI6"/>
<accession>A0A520MRI6</accession>
<dbReference type="Pfam" id="PF01925">
    <property type="entry name" value="TauE"/>
    <property type="match status" value="1"/>
</dbReference>
<organism evidence="7 8">
    <name type="scientific">SAR86 cluster bacterium</name>
    <dbReference type="NCBI Taxonomy" id="2030880"/>
    <lineage>
        <taxon>Bacteria</taxon>
        <taxon>Pseudomonadati</taxon>
        <taxon>Pseudomonadota</taxon>
        <taxon>Gammaproteobacteria</taxon>
        <taxon>SAR86 cluster</taxon>
    </lineage>
</organism>
<comment type="caution">
    <text evidence="7">The sequence shown here is derived from an EMBL/GenBank/DDBJ whole genome shotgun (WGS) entry which is preliminary data.</text>
</comment>
<evidence type="ECO:0000256" key="4">
    <source>
        <dbReference type="ARBA" id="ARBA00022989"/>
    </source>
</evidence>
<name>A0A520MRI6_9GAMM</name>
<feature type="transmembrane region" description="Helical" evidence="6">
    <location>
        <begin position="137"/>
        <end position="157"/>
    </location>
</feature>
<dbReference type="GO" id="GO:0005886">
    <property type="term" value="C:plasma membrane"/>
    <property type="evidence" value="ECO:0007669"/>
    <property type="project" value="UniProtKB-SubCell"/>
</dbReference>
<feature type="transmembrane region" description="Helical" evidence="6">
    <location>
        <begin position="47"/>
        <end position="70"/>
    </location>
</feature>
<comment type="subcellular location">
    <subcellularLocation>
        <location evidence="6">Cell membrane</location>
        <topology evidence="6">Multi-pass membrane protein</topology>
    </subcellularLocation>
    <subcellularLocation>
        <location evidence="1">Membrane</location>
        <topology evidence="1">Multi-pass membrane protein</topology>
    </subcellularLocation>
</comment>